<evidence type="ECO:0000313" key="2">
    <source>
        <dbReference type="EMBL" id="KAG2851316.1"/>
    </source>
</evidence>
<evidence type="ECO:0000313" key="5">
    <source>
        <dbReference type="EMBL" id="KAG3208631.1"/>
    </source>
</evidence>
<evidence type="ECO:0000313" key="6">
    <source>
        <dbReference type="Proteomes" id="UP000697107"/>
    </source>
</evidence>
<dbReference type="Proteomes" id="UP000735874">
    <property type="component" value="Unassembled WGS sequence"/>
</dbReference>
<gene>
    <name evidence="2" type="ORF">PC113_g16012</name>
    <name evidence="3" type="ORF">PC115_g20780</name>
    <name evidence="4" type="ORF">PC118_g20946</name>
    <name evidence="5" type="ORF">PC129_g20345</name>
</gene>
<feature type="compositionally biased region" description="Polar residues" evidence="1">
    <location>
        <begin position="50"/>
        <end position="59"/>
    </location>
</feature>
<dbReference type="EMBL" id="RCMG01000616">
    <property type="protein sequence ID" value="KAG2851316.1"/>
    <property type="molecule type" value="Genomic_DNA"/>
</dbReference>
<reference evidence="4" key="1">
    <citation type="submission" date="2018-10" db="EMBL/GenBank/DDBJ databases">
        <title>Effector identification in a new, highly contiguous assembly of the strawberry crown rot pathogen Phytophthora cactorum.</title>
        <authorList>
            <person name="Armitage A.D."/>
            <person name="Nellist C.F."/>
            <person name="Bates H."/>
            <person name="Vickerstaff R.J."/>
            <person name="Harrison R.J."/>
        </authorList>
    </citation>
    <scope>NUCLEOTIDE SEQUENCE</scope>
    <source>
        <strain evidence="2">15-7</strain>
        <strain evidence="3">4032</strain>
        <strain evidence="4">P415</strain>
        <strain evidence="5">P421</strain>
    </source>
</reference>
<comment type="caution">
    <text evidence="4">The sequence shown here is derived from an EMBL/GenBank/DDBJ whole genome shotgun (WGS) entry which is preliminary data.</text>
</comment>
<evidence type="ECO:0000313" key="3">
    <source>
        <dbReference type="EMBL" id="KAG2886069.1"/>
    </source>
</evidence>
<feature type="compositionally biased region" description="Basic and acidic residues" evidence="1">
    <location>
        <begin position="85"/>
        <end position="94"/>
    </location>
</feature>
<dbReference type="Proteomes" id="UP000760860">
    <property type="component" value="Unassembled WGS sequence"/>
</dbReference>
<feature type="region of interest" description="Disordered" evidence="1">
    <location>
        <begin position="38"/>
        <end position="94"/>
    </location>
</feature>
<accession>A0A8T1F647</accession>
<proteinExistence type="predicted"/>
<dbReference type="EMBL" id="RCMV01001432">
    <property type="protein sequence ID" value="KAG3208631.1"/>
    <property type="molecule type" value="Genomic_DNA"/>
</dbReference>
<name>A0A8T1F647_9STRA</name>
<dbReference type="EMBL" id="RCML01001345">
    <property type="protein sequence ID" value="KAG2963342.1"/>
    <property type="molecule type" value="Genomic_DNA"/>
</dbReference>
<dbReference type="EMBL" id="RCMI01001364">
    <property type="protein sequence ID" value="KAG2886069.1"/>
    <property type="molecule type" value="Genomic_DNA"/>
</dbReference>
<dbReference type="Proteomes" id="UP000697107">
    <property type="component" value="Unassembled WGS sequence"/>
</dbReference>
<dbReference type="VEuPathDB" id="FungiDB:PC110_g21396"/>
<dbReference type="Proteomes" id="UP000774804">
    <property type="component" value="Unassembled WGS sequence"/>
</dbReference>
<organism evidence="4 6">
    <name type="scientific">Phytophthora cactorum</name>
    <dbReference type="NCBI Taxonomy" id="29920"/>
    <lineage>
        <taxon>Eukaryota</taxon>
        <taxon>Sar</taxon>
        <taxon>Stramenopiles</taxon>
        <taxon>Oomycota</taxon>
        <taxon>Peronosporomycetes</taxon>
        <taxon>Peronosporales</taxon>
        <taxon>Peronosporaceae</taxon>
        <taxon>Phytophthora</taxon>
    </lineage>
</organism>
<sequence>MMEAWIPGEAAAELWKEKLRRAFGVTGYDFGSRYEVTEPADPSRIPLPKTPTNPKSNVAKNVFTPTGERSPYFQDSHMVTPRSTSKSERAGRRT</sequence>
<protein>
    <submittedName>
        <fullName evidence="4">Uncharacterized protein</fullName>
    </submittedName>
</protein>
<evidence type="ECO:0000256" key="1">
    <source>
        <dbReference type="SAM" id="MobiDB-lite"/>
    </source>
</evidence>
<evidence type="ECO:0000313" key="4">
    <source>
        <dbReference type="EMBL" id="KAG2963342.1"/>
    </source>
</evidence>
<dbReference type="AlphaFoldDB" id="A0A8T1F647"/>